<comment type="caution">
    <text evidence="2">The sequence shown here is derived from an EMBL/GenBank/DDBJ whole genome shotgun (WGS) entry which is preliminary data.</text>
</comment>
<feature type="transmembrane region" description="Helical" evidence="1">
    <location>
        <begin position="75"/>
        <end position="94"/>
    </location>
</feature>
<keyword evidence="3" id="KW-1185">Reference proteome</keyword>
<dbReference type="EMBL" id="BAAAZO010000010">
    <property type="protein sequence ID" value="GAA3628749.1"/>
    <property type="molecule type" value="Genomic_DNA"/>
</dbReference>
<name>A0ABP7AB94_9ACTN</name>
<evidence type="ECO:0000313" key="2">
    <source>
        <dbReference type="EMBL" id="GAA3628749.1"/>
    </source>
</evidence>
<dbReference type="Proteomes" id="UP001501074">
    <property type="component" value="Unassembled WGS sequence"/>
</dbReference>
<evidence type="ECO:0008006" key="4">
    <source>
        <dbReference type="Google" id="ProtNLM"/>
    </source>
</evidence>
<keyword evidence="1" id="KW-0472">Membrane</keyword>
<organism evidence="2 3">
    <name type="scientific">Kineosporia mesophila</name>
    <dbReference type="NCBI Taxonomy" id="566012"/>
    <lineage>
        <taxon>Bacteria</taxon>
        <taxon>Bacillati</taxon>
        <taxon>Actinomycetota</taxon>
        <taxon>Actinomycetes</taxon>
        <taxon>Kineosporiales</taxon>
        <taxon>Kineosporiaceae</taxon>
        <taxon>Kineosporia</taxon>
    </lineage>
</organism>
<dbReference type="RefSeq" id="WP_231484486.1">
    <property type="nucleotide sequence ID" value="NZ_BAAAZO010000010.1"/>
</dbReference>
<evidence type="ECO:0000313" key="3">
    <source>
        <dbReference type="Proteomes" id="UP001501074"/>
    </source>
</evidence>
<gene>
    <name evidence="2" type="ORF">GCM10022223_52800</name>
</gene>
<evidence type="ECO:0000256" key="1">
    <source>
        <dbReference type="SAM" id="Phobius"/>
    </source>
</evidence>
<reference evidence="3" key="1">
    <citation type="journal article" date="2019" name="Int. J. Syst. Evol. Microbiol.">
        <title>The Global Catalogue of Microorganisms (GCM) 10K type strain sequencing project: providing services to taxonomists for standard genome sequencing and annotation.</title>
        <authorList>
            <consortium name="The Broad Institute Genomics Platform"/>
            <consortium name="The Broad Institute Genome Sequencing Center for Infectious Disease"/>
            <person name="Wu L."/>
            <person name="Ma J."/>
        </authorList>
    </citation>
    <scope>NUCLEOTIDE SEQUENCE [LARGE SCALE GENOMIC DNA]</scope>
    <source>
        <strain evidence="3">JCM 16902</strain>
    </source>
</reference>
<keyword evidence="1" id="KW-0812">Transmembrane</keyword>
<protein>
    <recommendedName>
        <fullName evidence="4">DUF304 domain-containing protein</fullName>
    </recommendedName>
</protein>
<proteinExistence type="predicted"/>
<feature type="transmembrane region" description="Helical" evidence="1">
    <location>
        <begin position="51"/>
        <end position="69"/>
    </location>
</feature>
<keyword evidence="1" id="KW-1133">Transmembrane helix</keyword>
<sequence length="203" mass="22895">MNPAPEPEYSDQTLQNDLIRTTTADGVTIASFGQTWRALTLWMLSTAARNALTWLLVATVAVLIGFFPVTGWAALVMVVGYWLVMTAVAAYITLNRSWTLLIDETRTATIGFRIWQNHDRTELILDSHLARRRGAGQGRRLRSHLRPHLGDVLTRHPSTVVRFRAQNQRLAGTYLDELRTVLPESGKWSHRLDGLHGTVRRDG</sequence>
<accession>A0ABP7AB94</accession>